<dbReference type="Proteomes" id="UP000646738">
    <property type="component" value="Unassembled WGS sequence"/>
</dbReference>
<feature type="region of interest" description="Disordered" evidence="1">
    <location>
        <begin position="179"/>
        <end position="198"/>
    </location>
</feature>
<keyword evidence="2" id="KW-1133">Transmembrane helix</keyword>
<organism evidence="3 4">
    <name type="scientific">Streptomyces rubradiris</name>
    <name type="common">Streptomyces achromogenes subsp. rubradiris</name>
    <dbReference type="NCBI Taxonomy" id="285531"/>
    <lineage>
        <taxon>Bacteria</taxon>
        <taxon>Bacillati</taxon>
        <taxon>Actinomycetota</taxon>
        <taxon>Actinomycetes</taxon>
        <taxon>Kitasatosporales</taxon>
        <taxon>Streptomycetaceae</taxon>
        <taxon>Streptomyces</taxon>
    </lineage>
</organism>
<evidence type="ECO:0000313" key="4">
    <source>
        <dbReference type="Proteomes" id="UP000646738"/>
    </source>
</evidence>
<comment type="caution">
    <text evidence="3">The sequence shown here is derived from an EMBL/GenBank/DDBJ whole genome shotgun (WGS) entry which is preliminary data.</text>
</comment>
<feature type="transmembrane region" description="Helical" evidence="2">
    <location>
        <begin position="155"/>
        <end position="173"/>
    </location>
</feature>
<evidence type="ECO:0000256" key="1">
    <source>
        <dbReference type="SAM" id="MobiDB-lite"/>
    </source>
</evidence>
<feature type="transmembrane region" description="Helical" evidence="2">
    <location>
        <begin position="65"/>
        <end position="84"/>
    </location>
</feature>
<keyword evidence="2" id="KW-0472">Membrane</keyword>
<name>A0ABQ3RG04_STRRR</name>
<dbReference type="RefSeq" id="WP_189989872.1">
    <property type="nucleotide sequence ID" value="NZ_BNCB01000002.1"/>
</dbReference>
<proteinExistence type="predicted"/>
<keyword evidence="2" id="KW-0812">Transmembrane</keyword>
<evidence type="ECO:0000313" key="3">
    <source>
        <dbReference type="EMBL" id="GHI54737.1"/>
    </source>
</evidence>
<evidence type="ECO:0008006" key="5">
    <source>
        <dbReference type="Google" id="ProtNLM"/>
    </source>
</evidence>
<feature type="transmembrane region" description="Helical" evidence="2">
    <location>
        <begin position="6"/>
        <end position="28"/>
    </location>
</feature>
<accession>A0ABQ3RG04</accession>
<protein>
    <recommendedName>
        <fullName evidence="5">MYXO-CTERM domain-containing protein</fullName>
    </recommendedName>
</protein>
<reference evidence="4" key="1">
    <citation type="submission" date="2023-07" db="EMBL/GenBank/DDBJ databases">
        <title>Whole genome shotgun sequence of Streptomyces achromogenes subsp. rubradiris NBRC 14000.</title>
        <authorList>
            <person name="Komaki H."/>
            <person name="Tamura T."/>
        </authorList>
    </citation>
    <scope>NUCLEOTIDE SEQUENCE [LARGE SCALE GENOMIC DNA]</scope>
    <source>
        <strain evidence="4">NBRC 14000</strain>
    </source>
</reference>
<keyword evidence="4" id="KW-1185">Reference proteome</keyword>
<dbReference type="EMBL" id="BNEA01000015">
    <property type="protein sequence ID" value="GHI54737.1"/>
    <property type="molecule type" value="Genomic_DNA"/>
</dbReference>
<evidence type="ECO:0000256" key="2">
    <source>
        <dbReference type="SAM" id="Phobius"/>
    </source>
</evidence>
<sequence>MAHAVFALAAGTLTAAGSVWYLPALADLRAGADRPASHRQGAAACLTGWGTIGVAAVLLLVADAWWIPGTAVVAGAVPTAGLRVRAAMRRRRETEEAAHHWARLCPARPLDRTSRPHKAVAALIGSGVAAATAIAVLLAALAGPAHGSGPRSTDVWPPAVVALFLVAALVRTLTRRRRHSDAAGRRALGSPGAGRQAG</sequence>
<feature type="transmembrane region" description="Helical" evidence="2">
    <location>
        <begin position="40"/>
        <end position="59"/>
    </location>
</feature>
<gene>
    <name evidence="3" type="ORF">Srubr_45830</name>
</gene>
<feature type="transmembrane region" description="Helical" evidence="2">
    <location>
        <begin position="120"/>
        <end position="143"/>
    </location>
</feature>